<reference evidence="2" key="1">
    <citation type="submission" date="2016-04" db="EMBL/GenBank/DDBJ databases">
        <authorList>
            <person name="Antunes L.P."/>
            <person name="Martins L.F."/>
            <person name="Pereira R.V."/>
            <person name="Thomas A.M."/>
            <person name="Barbosa D."/>
            <person name="Nascimento L."/>
            <person name="Silva G.M."/>
            <person name="Condomitti G.W."/>
            <person name="Digiampietri L.A."/>
            <person name="Lombardi K.C."/>
            <person name="Ramos P.L."/>
            <person name="Quaggio R.B."/>
            <person name="Oliveira J.C."/>
            <person name="Pascon R.C."/>
            <person name="Cruz J.B."/>
            <person name="Silva A.M."/>
            <person name="Setubal J.C."/>
        </authorList>
    </citation>
    <scope>NUCLEOTIDE SEQUENCE [LARGE SCALE GENOMIC DNA]</scope>
</reference>
<sequence length="114" mass="12322">MVVYTEHVEGRPVVNARTEIAVNQAGTVVRAKAYVPSGVTIHATYTEFVSERQAVEMAESRGGSFRRAELVWVRSVGDGTVYLQPAWRVLGTNAQGTPVARYVAALTQQDGAGE</sequence>
<gene>
    <name evidence="1" type="ORF">A6D92_07580</name>
</gene>
<accession>A0A1Y2T4D0</accession>
<organism evidence="1 2">
    <name type="scientific">Symbiobacterium thermophilum</name>
    <dbReference type="NCBI Taxonomy" id="2734"/>
    <lineage>
        <taxon>Bacteria</taxon>
        <taxon>Bacillati</taxon>
        <taxon>Bacillota</taxon>
        <taxon>Clostridia</taxon>
        <taxon>Eubacteriales</taxon>
        <taxon>Symbiobacteriaceae</taxon>
        <taxon>Symbiobacterium</taxon>
    </lineage>
</organism>
<dbReference type="Proteomes" id="UP000194267">
    <property type="component" value="Unassembled WGS sequence"/>
</dbReference>
<evidence type="ECO:0000313" key="2">
    <source>
        <dbReference type="Proteomes" id="UP000194267"/>
    </source>
</evidence>
<dbReference type="EMBL" id="LWLV01000551">
    <property type="protein sequence ID" value="OTA41342.1"/>
    <property type="molecule type" value="Genomic_DNA"/>
</dbReference>
<protein>
    <submittedName>
        <fullName evidence="1">Uncharacterized protein</fullName>
    </submittedName>
</protein>
<dbReference type="AlphaFoldDB" id="A0A1Y2T4D0"/>
<proteinExistence type="predicted"/>
<evidence type="ECO:0000313" key="1">
    <source>
        <dbReference type="EMBL" id="OTA41342.1"/>
    </source>
</evidence>
<comment type="caution">
    <text evidence="1">The sequence shown here is derived from an EMBL/GenBank/DDBJ whole genome shotgun (WGS) entry which is preliminary data.</text>
</comment>
<name>A0A1Y2T4D0_SYMTR</name>